<dbReference type="GO" id="GO:0008718">
    <property type="term" value="F:D-amino-acid dehydrogenase activity"/>
    <property type="evidence" value="ECO:0007669"/>
    <property type="project" value="UniProtKB-UniRule"/>
</dbReference>
<dbReference type="PANTHER" id="PTHR13847">
    <property type="entry name" value="SARCOSINE DEHYDROGENASE-RELATED"/>
    <property type="match status" value="1"/>
</dbReference>
<comment type="caution">
    <text evidence="9">The sequence shown here is derived from an EMBL/GenBank/DDBJ whole genome shotgun (WGS) entry which is preliminary data.</text>
</comment>
<dbReference type="SUPFAM" id="SSF54373">
    <property type="entry name" value="FAD-linked reductases, C-terminal domain"/>
    <property type="match status" value="1"/>
</dbReference>
<dbReference type="EMBL" id="BMJQ01000033">
    <property type="protein sequence ID" value="GGF50208.1"/>
    <property type="molecule type" value="Genomic_DNA"/>
</dbReference>
<keyword evidence="3 7" id="KW-0285">Flavoprotein</keyword>
<name>A0A8J2Z266_9PROT</name>
<comment type="cofactor">
    <cofactor evidence="1 7">
        <name>FAD</name>
        <dbReference type="ChEBI" id="CHEBI:57692"/>
    </cofactor>
</comment>
<evidence type="ECO:0000256" key="6">
    <source>
        <dbReference type="ARBA" id="ARBA00047884"/>
    </source>
</evidence>
<accession>A0A8J2Z266</accession>
<dbReference type="InterPro" id="IPR006076">
    <property type="entry name" value="FAD-dep_OxRdtase"/>
</dbReference>
<sequence length="453" mass="48680">MHVIVLGAGVTGLATAYYLAQDGHRVTVVDRARAPGQGASYANGGQLSYNYVAPLAAPSALKDIPGWLLRRDSPLRFRPQLDPRQWRWCLRFLAACTGMQSRIGTERLLRLSLYSRTLVDHLVDEALLAFDHSRTGKLVVYSSAESLQGAVAQMEFQRQFGSEQSVVDARACLEIEPSLSALSGRIVGGIFTPDEEAGDCRMFCAGLESHLRAMATPVTFLFGQQVKRLVADGGRLLGVEVDDGVLEADAYVLALGTGTPALAAGAGIRLPIYPLKGYSLTVPIMDPAAAPRVSVTDSARRIVYAPLGDRLRVAGMADLVGWGDAIDRSRLDLLVREARQAFPDASDYRQLEPWAGLRPATPTGLPILGWSPLANLFLNVGQGALGFTLAMGSGRVVADVIGGRPPEIALDGMTLDSKERAKSRKSTAKEKPPGGGFWIVDHTAINAGFDFRR</sequence>
<evidence type="ECO:0000259" key="8">
    <source>
        <dbReference type="Pfam" id="PF01266"/>
    </source>
</evidence>
<evidence type="ECO:0000256" key="2">
    <source>
        <dbReference type="ARBA" id="ARBA00009410"/>
    </source>
</evidence>
<dbReference type="InterPro" id="IPR023080">
    <property type="entry name" value="DadA"/>
</dbReference>
<gene>
    <name evidence="7" type="primary">dadA</name>
    <name evidence="9" type="ORF">GCM10011611_65770</name>
</gene>
<dbReference type="Gene3D" id="3.50.50.60">
    <property type="entry name" value="FAD/NAD(P)-binding domain"/>
    <property type="match status" value="2"/>
</dbReference>
<comment type="function">
    <text evidence="7">Oxidative deamination of D-amino acids.</text>
</comment>
<evidence type="ECO:0000256" key="7">
    <source>
        <dbReference type="HAMAP-Rule" id="MF_01202"/>
    </source>
</evidence>
<dbReference type="InterPro" id="IPR036188">
    <property type="entry name" value="FAD/NAD-bd_sf"/>
</dbReference>
<dbReference type="RefSeq" id="WP_189052450.1">
    <property type="nucleotide sequence ID" value="NZ_BMJQ01000033.1"/>
</dbReference>
<evidence type="ECO:0000256" key="1">
    <source>
        <dbReference type="ARBA" id="ARBA00001974"/>
    </source>
</evidence>
<reference evidence="9" key="1">
    <citation type="journal article" date="2014" name="Int. J. Syst. Evol. Microbiol.">
        <title>Complete genome sequence of Corynebacterium casei LMG S-19264T (=DSM 44701T), isolated from a smear-ripened cheese.</title>
        <authorList>
            <consortium name="US DOE Joint Genome Institute (JGI-PGF)"/>
            <person name="Walter F."/>
            <person name="Albersmeier A."/>
            <person name="Kalinowski J."/>
            <person name="Ruckert C."/>
        </authorList>
    </citation>
    <scope>NUCLEOTIDE SEQUENCE</scope>
    <source>
        <strain evidence="9">CGMCC 1.15725</strain>
    </source>
</reference>
<feature type="binding site" evidence="7">
    <location>
        <begin position="3"/>
        <end position="17"/>
    </location>
    <ligand>
        <name>FAD</name>
        <dbReference type="ChEBI" id="CHEBI:57692"/>
    </ligand>
</feature>
<dbReference type="GO" id="GO:0005886">
    <property type="term" value="C:plasma membrane"/>
    <property type="evidence" value="ECO:0007669"/>
    <property type="project" value="TreeGrafter"/>
</dbReference>
<dbReference type="Proteomes" id="UP000646365">
    <property type="component" value="Unassembled WGS sequence"/>
</dbReference>
<comment type="similarity">
    <text evidence="2 7">Belongs to the DadA oxidoreductase family.</text>
</comment>
<reference evidence="9" key="2">
    <citation type="submission" date="2020-09" db="EMBL/GenBank/DDBJ databases">
        <authorList>
            <person name="Sun Q."/>
            <person name="Zhou Y."/>
        </authorList>
    </citation>
    <scope>NUCLEOTIDE SEQUENCE</scope>
    <source>
        <strain evidence="9">CGMCC 1.15725</strain>
    </source>
</reference>
<dbReference type="GO" id="GO:0005737">
    <property type="term" value="C:cytoplasm"/>
    <property type="evidence" value="ECO:0007669"/>
    <property type="project" value="TreeGrafter"/>
</dbReference>
<dbReference type="GO" id="GO:0055130">
    <property type="term" value="P:D-alanine catabolic process"/>
    <property type="evidence" value="ECO:0007669"/>
    <property type="project" value="TreeGrafter"/>
</dbReference>
<evidence type="ECO:0000256" key="5">
    <source>
        <dbReference type="ARBA" id="ARBA00023002"/>
    </source>
</evidence>
<evidence type="ECO:0000313" key="9">
    <source>
        <dbReference type="EMBL" id="GGF50208.1"/>
    </source>
</evidence>
<comment type="catalytic activity">
    <reaction evidence="6 7">
        <text>a D-alpha-amino acid + A + H2O = a 2-oxocarboxylate + AH2 + NH4(+)</text>
        <dbReference type="Rhea" id="RHEA:18125"/>
        <dbReference type="ChEBI" id="CHEBI:13193"/>
        <dbReference type="ChEBI" id="CHEBI:15377"/>
        <dbReference type="ChEBI" id="CHEBI:17499"/>
        <dbReference type="ChEBI" id="CHEBI:28938"/>
        <dbReference type="ChEBI" id="CHEBI:35179"/>
        <dbReference type="ChEBI" id="CHEBI:59871"/>
    </reaction>
</comment>
<dbReference type="EC" id="1.4.99.-" evidence="7"/>
<dbReference type="PANTHER" id="PTHR13847:SF280">
    <property type="entry name" value="D-AMINO ACID DEHYDROGENASE"/>
    <property type="match status" value="1"/>
</dbReference>
<dbReference type="Pfam" id="PF01266">
    <property type="entry name" value="DAO"/>
    <property type="match status" value="1"/>
</dbReference>
<feature type="domain" description="FAD dependent oxidoreductase" evidence="8">
    <location>
        <begin position="2"/>
        <end position="399"/>
    </location>
</feature>
<dbReference type="Gene3D" id="3.30.9.10">
    <property type="entry name" value="D-Amino Acid Oxidase, subunit A, domain 2"/>
    <property type="match status" value="1"/>
</dbReference>
<protein>
    <recommendedName>
        <fullName evidence="7">D-amino acid dehydrogenase</fullName>
        <ecNumber evidence="7">1.4.99.-</ecNumber>
    </recommendedName>
</protein>
<proteinExistence type="inferred from homology"/>
<dbReference type="SUPFAM" id="SSF51905">
    <property type="entry name" value="FAD/NAD(P)-binding domain"/>
    <property type="match status" value="1"/>
</dbReference>
<keyword evidence="10" id="KW-1185">Reference proteome</keyword>
<keyword evidence="5 7" id="KW-0560">Oxidoreductase</keyword>
<evidence type="ECO:0000256" key="3">
    <source>
        <dbReference type="ARBA" id="ARBA00022630"/>
    </source>
</evidence>
<dbReference type="NCBIfam" id="NF001933">
    <property type="entry name" value="PRK00711.1"/>
    <property type="match status" value="1"/>
</dbReference>
<evidence type="ECO:0000313" key="10">
    <source>
        <dbReference type="Proteomes" id="UP000646365"/>
    </source>
</evidence>
<keyword evidence="4 7" id="KW-0274">FAD</keyword>
<dbReference type="HAMAP" id="MF_01202">
    <property type="entry name" value="DadA"/>
    <property type="match status" value="1"/>
</dbReference>
<dbReference type="AlphaFoldDB" id="A0A8J2Z266"/>
<organism evidence="9 10">
    <name type="scientific">Aliidongia dinghuensis</name>
    <dbReference type="NCBI Taxonomy" id="1867774"/>
    <lineage>
        <taxon>Bacteria</taxon>
        <taxon>Pseudomonadati</taxon>
        <taxon>Pseudomonadota</taxon>
        <taxon>Alphaproteobacteria</taxon>
        <taxon>Rhodospirillales</taxon>
        <taxon>Dongiaceae</taxon>
        <taxon>Aliidongia</taxon>
    </lineage>
</organism>
<evidence type="ECO:0000256" key="4">
    <source>
        <dbReference type="ARBA" id="ARBA00022827"/>
    </source>
</evidence>